<feature type="domain" description="RagB/SusD" evidence="7">
    <location>
        <begin position="350"/>
        <end position="436"/>
    </location>
</feature>
<keyword evidence="3 6" id="KW-0732">Signal</keyword>
<feature type="signal peptide" evidence="6">
    <location>
        <begin position="1"/>
        <end position="23"/>
    </location>
</feature>
<evidence type="ECO:0000256" key="1">
    <source>
        <dbReference type="ARBA" id="ARBA00004442"/>
    </source>
</evidence>
<feature type="chain" id="PRO_5019247261" evidence="6">
    <location>
        <begin position="24"/>
        <end position="469"/>
    </location>
</feature>
<dbReference type="RefSeq" id="WP_022159738.1">
    <property type="nucleotide sequence ID" value="NZ_CABJFF010000016.1"/>
</dbReference>
<dbReference type="InterPro" id="IPR011990">
    <property type="entry name" value="TPR-like_helical_dom_sf"/>
</dbReference>
<dbReference type="InterPro" id="IPR033985">
    <property type="entry name" value="SusD-like_N"/>
</dbReference>
<accession>A0A412TPD6</accession>
<evidence type="ECO:0000256" key="5">
    <source>
        <dbReference type="ARBA" id="ARBA00023237"/>
    </source>
</evidence>
<dbReference type="AlphaFoldDB" id="A0A412TPD6"/>
<keyword evidence="5" id="KW-0998">Cell outer membrane</keyword>
<comment type="subcellular location">
    <subcellularLocation>
        <location evidence="1">Cell outer membrane</location>
    </subcellularLocation>
</comment>
<organism evidence="9 10">
    <name type="scientific">Odoribacter splanchnicus</name>
    <dbReference type="NCBI Taxonomy" id="28118"/>
    <lineage>
        <taxon>Bacteria</taxon>
        <taxon>Pseudomonadati</taxon>
        <taxon>Bacteroidota</taxon>
        <taxon>Bacteroidia</taxon>
        <taxon>Bacteroidales</taxon>
        <taxon>Odoribacteraceae</taxon>
        <taxon>Odoribacter</taxon>
    </lineage>
</organism>
<dbReference type="SUPFAM" id="SSF48452">
    <property type="entry name" value="TPR-like"/>
    <property type="match status" value="1"/>
</dbReference>
<sequence length="469" mass="53349">MTIMKIKNIFLTLAVAVASSACSDWFDVSPKTDIKTDDLFKDETGFQSALTGCYGNMTKDKTYGKNLTWYFLEKLVQRYDDGSAPFAGQSEHVYDYTNANYSKGIITDIWNSMYETIANVNNLIARLDKNGQEVITTPGSWELMKGEALALRAFLHFDLLRMYGPVYKEEPEKECIPYRKEFKPETSPLLSASKVLELVLADLKEADTYLAQDSVNWGNDAENPFKAYRGHRMNKYAAKALQARVLLYRGGSEDLAEAGRIAKEVIGQCGLKLVRDNFQDIAMFDETLFALHMDDMEDRLESYFNVSAADDGSALWITPTNAEGAFEVTSSVGRNDIRYKFGYGLYNGGTKGLMCRKYLPTQNYVYKENLPLIRLGEMYLIAAEATGDAEYLNDLRNARGISAVYDLDEVTETALDAEYRKEFFAEGQYFYFLKRHAMKTFYRCPPSLEGKMSSFQYVFPLTDDEKEYN</sequence>
<keyword evidence="4" id="KW-0472">Membrane</keyword>
<evidence type="ECO:0000259" key="7">
    <source>
        <dbReference type="Pfam" id="PF07980"/>
    </source>
</evidence>
<name>A0A412TPD6_9BACT</name>
<reference evidence="9 10" key="1">
    <citation type="submission" date="2018-08" db="EMBL/GenBank/DDBJ databases">
        <title>A genome reference for cultivated species of the human gut microbiota.</title>
        <authorList>
            <person name="Zou Y."/>
            <person name="Xue W."/>
            <person name="Luo G."/>
        </authorList>
    </citation>
    <scope>NUCLEOTIDE SEQUENCE [LARGE SCALE GENOMIC DNA]</scope>
    <source>
        <strain evidence="9 10">AF16-14</strain>
    </source>
</reference>
<dbReference type="PROSITE" id="PS51257">
    <property type="entry name" value="PROKAR_LIPOPROTEIN"/>
    <property type="match status" value="1"/>
</dbReference>
<evidence type="ECO:0000256" key="3">
    <source>
        <dbReference type="ARBA" id="ARBA00022729"/>
    </source>
</evidence>
<proteinExistence type="inferred from homology"/>
<dbReference type="Gene3D" id="1.25.40.390">
    <property type="match status" value="1"/>
</dbReference>
<evidence type="ECO:0000259" key="8">
    <source>
        <dbReference type="Pfam" id="PF14322"/>
    </source>
</evidence>
<gene>
    <name evidence="9" type="ORF">DWW57_11875</name>
</gene>
<comment type="similarity">
    <text evidence="2">Belongs to the SusD family.</text>
</comment>
<evidence type="ECO:0000256" key="2">
    <source>
        <dbReference type="ARBA" id="ARBA00006275"/>
    </source>
</evidence>
<dbReference type="Pfam" id="PF07980">
    <property type="entry name" value="SusD_RagB"/>
    <property type="match status" value="1"/>
</dbReference>
<dbReference type="InterPro" id="IPR012944">
    <property type="entry name" value="SusD_RagB_dom"/>
</dbReference>
<dbReference type="Pfam" id="PF14322">
    <property type="entry name" value="SusD-like_3"/>
    <property type="match status" value="1"/>
</dbReference>
<protein>
    <submittedName>
        <fullName evidence="9">RagB/SusD family nutrient uptake outer membrane protein</fullName>
    </submittedName>
</protein>
<dbReference type="GO" id="GO:0009279">
    <property type="term" value="C:cell outer membrane"/>
    <property type="evidence" value="ECO:0007669"/>
    <property type="project" value="UniProtKB-SubCell"/>
</dbReference>
<dbReference type="EMBL" id="QRYC01000016">
    <property type="protein sequence ID" value="RGU55609.1"/>
    <property type="molecule type" value="Genomic_DNA"/>
</dbReference>
<feature type="domain" description="SusD-like N-terminal" evidence="8">
    <location>
        <begin position="24"/>
        <end position="245"/>
    </location>
</feature>
<evidence type="ECO:0000256" key="4">
    <source>
        <dbReference type="ARBA" id="ARBA00023136"/>
    </source>
</evidence>
<evidence type="ECO:0000313" key="10">
    <source>
        <dbReference type="Proteomes" id="UP000284243"/>
    </source>
</evidence>
<evidence type="ECO:0000256" key="6">
    <source>
        <dbReference type="SAM" id="SignalP"/>
    </source>
</evidence>
<dbReference type="Proteomes" id="UP000284243">
    <property type="component" value="Unassembled WGS sequence"/>
</dbReference>
<comment type="caution">
    <text evidence="9">The sequence shown here is derived from an EMBL/GenBank/DDBJ whole genome shotgun (WGS) entry which is preliminary data.</text>
</comment>
<evidence type="ECO:0000313" key="9">
    <source>
        <dbReference type="EMBL" id="RGU55609.1"/>
    </source>
</evidence>